<comment type="caution">
    <text evidence="4">The sequence shown here is derived from an EMBL/GenBank/DDBJ whole genome shotgun (WGS) entry which is preliminary data.</text>
</comment>
<keyword evidence="1" id="KW-0805">Transcription regulation</keyword>
<keyword evidence="2" id="KW-0804">Transcription</keyword>
<dbReference type="Pfam" id="PF01590">
    <property type="entry name" value="GAF"/>
    <property type="match status" value="1"/>
</dbReference>
<protein>
    <submittedName>
        <fullName evidence="4">GAF and ANTAR domain-containing protein</fullName>
    </submittedName>
</protein>
<dbReference type="InterPro" id="IPR036388">
    <property type="entry name" value="WH-like_DNA-bd_sf"/>
</dbReference>
<dbReference type="GO" id="GO:0003723">
    <property type="term" value="F:RNA binding"/>
    <property type="evidence" value="ECO:0007669"/>
    <property type="project" value="InterPro"/>
</dbReference>
<proteinExistence type="predicted"/>
<organism evidence="4 5">
    <name type="scientific">Sanguibacter inulinus</name>
    <dbReference type="NCBI Taxonomy" id="60922"/>
    <lineage>
        <taxon>Bacteria</taxon>
        <taxon>Bacillati</taxon>
        <taxon>Actinomycetota</taxon>
        <taxon>Actinomycetes</taxon>
        <taxon>Micrococcales</taxon>
        <taxon>Sanguibacteraceae</taxon>
        <taxon>Sanguibacter</taxon>
    </lineage>
</organism>
<keyword evidence="5" id="KW-1185">Reference proteome</keyword>
<evidence type="ECO:0000313" key="5">
    <source>
        <dbReference type="Proteomes" id="UP000561011"/>
    </source>
</evidence>
<sequence length="232" mass="23783">MVNDVSVLAELALYVARLPPENPLALRLCSAGATLLGASGGSVTLTSTPGAPFVLATTDRVAERVESLQEVLGAGPRVEAQRTARPATLVVGDAPDAPSSLAQELRAAVGPLRVTSFPMLVAGAVLGVLSVHTPSEARLTREDDEALVVASIIGGALLRDVDDESSTMLSGWPARARVHQATGMVIAQLRVSPDDALTLIRAHAYAQGTTVAAVVSDLLDGRLVLGPGDAST</sequence>
<dbReference type="InterPro" id="IPR029016">
    <property type="entry name" value="GAF-like_dom_sf"/>
</dbReference>
<dbReference type="InterPro" id="IPR005561">
    <property type="entry name" value="ANTAR"/>
</dbReference>
<evidence type="ECO:0000259" key="3">
    <source>
        <dbReference type="PROSITE" id="PS50921"/>
    </source>
</evidence>
<dbReference type="RefSeq" id="WP_179912966.1">
    <property type="nucleotide sequence ID" value="NZ_JACBYE010000012.1"/>
</dbReference>
<dbReference type="SMART" id="SM01012">
    <property type="entry name" value="ANTAR"/>
    <property type="match status" value="1"/>
</dbReference>
<accession>A0A853ERP0</accession>
<dbReference type="PROSITE" id="PS50921">
    <property type="entry name" value="ANTAR"/>
    <property type="match status" value="1"/>
</dbReference>
<dbReference type="Pfam" id="PF03861">
    <property type="entry name" value="ANTAR"/>
    <property type="match status" value="1"/>
</dbReference>
<dbReference type="Gene3D" id="3.30.450.40">
    <property type="match status" value="1"/>
</dbReference>
<evidence type="ECO:0000256" key="2">
    <source>
        <dbReference type="ARBA" id="ARBA00023163"/>
    </source>
</evidence>
<evidence type="ECO:0000313" key="4">
    <source>
        <dbReference type="EMBL" id="NYS93276.1"/>
    </source>
</evidence>
<dbReference type="InterPro" id="IPR003018">
    <property type="entry name" value="GAF"/>
</dbReference>
<dbReference type="Proteomes" id="UP000561011">
    <property type="component" value="Unassembled WGS sequence"/>
</dbReference>
<dbReference type="Gene3D" id="1.10.10.10">
    <property type="entry name" value="Winged helix-like DNA-binding domain superfamily/Winged helix DNA-binding domain"/>
    <property type="match status" value="1"/>
</dbReference>
<evidence type="ECO:0000256" key="1">
    <source>
        <dbReference type="ARBA" id="ARBA00023015"/>
    </source>
</evidence>
<gene>
    <name evidence="4" type="ORF">HZZ10_07000</name>
</gene>
<dbReference type="AlphaFoldDB" id="A0A853ERP0"/>
<dbReference type="SUPFAM" id="SSF55781">
    <property type="entry name" value="GAF domain-like"/>
    <property type="match status" value="1"/>
</dbReference>
<name>A0A853ERP0_9MICO</name>
<feature type="domain" description="ANTAR" evidence="3">
    <location>
        <begin position="158"/>
        <end position="219"/>
    </location>
</feature>
<reference evidence="4 5" key="1">
    <citation type="submission" date="2020-07" db="EMBL/GenBank/DDBJ databases">
        <title>MOT database genomes.</title>
        <authorList>
            <person name="Joseph S."/>
            <person name="Aduse-Opoku J."/>
            <person name="Hashim A."/>
            <person name="Wade W."/>
            <person name="Curtis M."/>
        </authorList>
    </citation>
    <scope>NUCLEOTIDE SEQUENCE [LARGE SCALE GENOMIC DNA]</scope>
    <source>
        <strain evidence="4 5">DSM 100099</strain>
    </source>
</reference>
<dbReference type="EMBL" id="JACBYE010000012">
    <property type="protein sequence ID" value="NYS93276.1"/>
    <property type="molecule type" value="Genomic_DNA"/>
</dbReference>